<dbReference type="InterPro" id="IPR036237">
    <property type="entry name" value="Xyl_isomerase-like_sf"/>
</dbReference>
<comment type="similarity">
    <text evidence="1 7">Belongs to the AP endonuclease 2 family.</text>
</comment>
<dbReference type="InterPro" id="IPR001719">
    <property type="entry name" value="AP_endonuc_2"/>
</dbReference>
<dbReference type="SMART" id="SM00518">
    <property type="entry name" value="AP2Ec"/>
    <property type="match status" value="1"/>
</dbReference>
<evidence type="ECO:0000256" key="6">
    <source>
        <dbReference type="ARBA" id="ARBA00023204"/>
    </source>
</evidence>
<dbReference type="NCBIfam" id="TIGR00587">
    <property type="entry name" value="nfo"/>
    <property type="match status" value="1"/>
</dbReference>
<dbReference type="AlphaFoldDB" id="A0A919FXN4"/>
<dbReference type="InterPro" id="IPR013022">
    <property type="entry name" value="Xyl_isomerase-like_TIM-brl"/>
</dbReference>
<keyword evidence="11" id="KW-1185">Reference proteome</keyword>
<dbReference type="PROSITE" id="PS51432">
    <property type="entry name" value="AP_NUCLEASE_F2_4"/>
    <property type="match status" value="1"/>
</dbReference>
<protein>
    <recommendedName>
        <fullName evidence="7">Probable endonuclease 4</fullName>
        <ecNumber evidence="7">3.1.21.2</ecNumber>
    </recommendedName>
    <alternativeName>
        <fullName evidence="7">Endodeoxyribonuclease IV</fullName>
    </alternativeName>
    <alternativeName>
        <fullName evidence="7">Endonuclease IV</fullName>
    </alternativeName>
</protein>
<evidence type="ECO:0000256" key="4">
    <source>
        <dbReference type="ARBA" id="ARBA00022801"/>
    </source>
</evidence>
<feature type="domain" description="Xylose isomerase-like TIM barrel" evidence="9">
    <location>
        <begin position="87"/>
        <end position="346"/>
    </location>
</feature>
<reference evidence="10" key="2">
    <citation type="submission" date="2020-09" db="EMBL/GenBank/DDBJ databases">
        <authorList>
            <person name="Sun Q."/>
            <person name="Ohkuma M."/>
        </authorList>
    </citation>
    <scope>NUCLEOTIDE SEQUENCE</scope>
    <source>
        <strain evidence="10">JCM 5069</strain>
    </source>
</reference>
<dbReference type="GO" id="GO:0008081">
    <property type="term" value="F:phosphoric diester hydrolase activity"/>
    <property type="evidence" value="ECO:0007669"/>
    <property type="project" value="TreeGrafter"/>
</dbReference>
<sequence>MSSRRETQDGTPSAHGPRGGRTAGDPAGGRTAGNPVDGRATGRPAGGATAGQGTGRTTTGPDAGRTARNPIGGHVPVAGGLASSGLSYARRMGAETVQVFVANPRGWATPAGSAAQDEEFRAACAAEGIPAYVHAPYLINLGSHTAETVERSVVSLRHSLRRGRAIGARGVVVHTGSATGGRPRAVALAQVRERLLPLLDELTHEDDPDLLLESTAGQGASLCSRTWDFGPYFEALDAHPKLGVCLDTCHIFAAGHDLTGPNGTRQTLDLLVETIGEGRLKLIHANDSKDVVGAHKDRHENIGAGHIGEDAFRALMTHPATENVPLVLETPGPGEKHAQDATLLKKLRDHP</sequence>
<feature type="binding site" evidence="7">
    <location>
        <position position="134"/>
    </location>
    <ligand>
        <name>Zn(2+)</name>
        <dbReference type="ChEBI" id="CHEBI:29105"/>
        <label>1</label>
    </ligand>
</feature>
<gene>
    <name evidence="7 10" type="primary">nfo</name>
    <name evidence="10" type="ORF">GCM10018793_15160</name>
</gene>
<dbReference type="Proteomes" id="UP000603708">
    <property type="component" value="Unassembled WGS sequence"/>
</dbReference>
<feature type="binding site" evidence="7">
    <location>
        <position position="299"/>
    </location>
    <ligand>
        <name>Zn(2+)</name>
        <dbReference type="ChEBI" id="CHEBI:29105"/>
        <label>3</label>
    </ligand>
</feature>
<dbReference type="PROSITE" id="PS00730">
    <property type="entry name" value="AP_NUCLEASE_F2_2"/>
    <property type="match status" value="1"/>
</dbReference>
<evidence type="ECO:0000256" key="1">
    <source>
        <dbReference type="ARBA" id="ARBA00005340"/>
    </source>
</evidence>
<feature type="region of interest" description="Disordered" evidence="8">
    <location>
        <begin position="1"/>
        <end position="76"/>
    </location>
</feature>
<name>A0A919FXN4_9ACTN</name>
<keyword evidence="6 7" id="KW-0234">DNA repair</keyword>
<dbReference type="PANTHER" id="PTHR21445">
    <property type="entry name" value="ENDONUCLEASE IV ENDODEOXYRIBONUCLEASE IV"/>
    <property type="match status" value="1"/>
</dbReference>
<keyword evidence="7 10" id="KW-0255">Endonuclease</keyword>
<evidence type="ECO:0000256" key="5">
    <source>
        <dbReference type="ARBA" id="ARBA00022833"/>
    </source>
</evidence>
<evidence type="ECO:0000256" key="2">
    <source>
        <dbReference type="ARBA" id="ARBA00022723"/>
    </source>
</evidence>
<feature type="binding site" evidence="7">
    <location>
        <position position="297"/>
    </location>
    <ligand>
        <name>Zn(2+)</name>
        <dbReference type="ChEBI" id="CHEBI:29105"/>
        <label>3</label>
    </ligand>
</feature>
<dbReference type="GO" id="GO:0006284">
    <property type="term" value="P:base-excision repair"/>
    <property type="evidence" value="ECO:0007669"/>
    <property type="project" value="TreeGrafter"/>
</dbReference>
<keyword evidence="7" id="KW-0540">Nuclease</keyword>
<dbReference type="CDD" id="cd00019">
    <property type="entry name" value="AP2Ec"/>
    <property type="match status" value="1"/>
</dbReference>
<dbReference type="Pfam" id="PF01261">
    <property type="entry name" value="AP_endonuc_2"/>
    <property type="match status" value="1"/>
</dbReference>
<organism evidence="10 11">
    <name type="scientific">Streptomyces sulfonofaciens</name>
    <dbReference type="NCBI Taxonomy" id="68272"/>
    <lineage>
        <taxon>Bacteria</taxon>
        <taxon>Bacillati</taxon>
        <taxon>Actinomycetota</taxon>
        <taxon>Actinomycetes</taxon>
        <taxon>Kitasatosporales</taxon>
        <taxon>Streptomycetaceae</taxon>
        <taxon>Streptomyces</taxon>
    </lineage>
</organism>
<dbReference type="EMBL" id="BNCD01000003">
    <property type="protein sequence ID" value="GHH74300.1"/>
    <property type="molecule type" value="Genomic_DNA"/>
</dbReference>
<feature type="compositionally biased region" description="Gly residues" evidence="8">
    <location>
        <begin position="17"/>
        <end position="31"/>
    </location>
</feature>
<evidence type="ECO:0000313" key="10">
    <source>
        <dbReference type="EMBL" id="GHH74300.1"/>
    </source>
</evidence>
<feature type="binding site" evidence="7">
    <location>
        <position position="247"/>
    </location>
    <ligand>
        <name>Zn(2+)</name>
        <dbReference type="ChEBI" id="CHEBI:29105"/>
        <label>2</label>
    </ligand>
</feature>
<dbReference type="GO" id="GO:0008833">
    <property type="term" value="F:deoxyribonuclease IV (phage-T4-induced) activity"/>
    <property type="evidence" value="ECO:0007669"/>
    <property type="project" value="UniProtKB-UniRule"/>
</dbReference>
<dbReference type="HAMAP" id="MF_00152">
    <property type="entry name" value="Nfo"/>
    <property type="match status" value="1"/>
</dbReference>
<evidence type="ECO:0000256" key="3">
    <source>
        <dbReference type="ARBA" id="ARBA00022763"/>
    </source>
</evidence>
<dbReference type="Gene3D" id="3.20.20.150">
    <property type="entry name" value="Divalent-metal-dependent TIM barrel enzymes"/>
    <property type="match status" value="1"/>
</dbReference>
<keyword evidence="2 7" id="KW-0479">Metal-binding</keyword>
<feature type="compositionally biased region" description="Gly residues" evidence="8">
    <location>
        <begin position="44"/>
        <end position="54"/>
    </location>
</feature>
<dbReference type="SUPFAM" id="SSF51658">
    <property type="entry name" value="Xylose isomerase-like"/>
    <property type="match status" value="1"/>
</dbReference>
<keyword evidence="3 7" id="KW-0227">DNA damage</keyword>
<feature type="binding site" evidence="7">
    <location>
        <position position="250"/>
    </location>
    <ligand>
        <name>Zn(2+)</name>
        <dbReference type="ChEBI" id="CHEBI:29105"/>
        <label>3</label>
    </ligand>
</feature>
<evidence type="ECO:0000259" key="9">
    <source>
        <dbReference type="Pfam" id="PF01261"/>
    </source>
</evidence>
<dbReference type="GO" id="GO:0008270">
    <property type="term" value="F:zinc ion binding"/>
    <property type="evidence" value="ECO:0007669"/>
    <property type="project" value="UniProtKB-UniRule"/>
</dbReference>
<evidence type="ECO:0000313" key="11">
    <source>
        <dbReference type="Proteomes" id="UP000603708"/>
    </source>
</evidence>
<evidence type="ECO:0000256" key="7">
    <source>
        <dbReference type="HAMAP-Rule" id="MF_00152"/>
    </source>
</evidence>
<feature type="binding site" evidence="7">
    <location>
        <position position="329"/>
    </location>
    <ligand>
        <name>Zn(2+)</name>
        <dbReference type="ChEBI" id="CHEBI:29105"/>
        <label>2</label>
    </ligand>
</feature>
<accession>A0A919FXN4</accession>
<feature type="binding site" evidence="7">
    <location>
        <position position="174"/>
    </location>
    <ligand>
        <name>Zn(2+)</name>
        <dbReference type="ChEBI" id="CHEBI:29105"/>
        <label>1</label>
    </ligand>
</feature>
<keyword evidence="4 7" id="KW-0378">Hydrolase</keyword>
<keyword evidence="5 7" id="KW-0862">Zinc</keyword>
<dbReference type="InterPro" id="IPR018246">
    <property type="entry name" value="AP_endonuc_F2_Zn_BS"/>
</dbReference>
<dbReference type="PANTHER" id="PTHR21445:SF0">
    <property type="entry name" value="APURINIC-APYRIMIDINIC ENDONUCLEASE"/>
    <property type="match status" value="1"/>
</dbReference>
<feature type="binding site" evidence="7">
    <location>
        <position position="213"/>
    </location>
    <ligand>
        <name>Zn(2+)</name>
        <dbReference type="ChEBI" id="CHEBI:29105"/>
        <label>1</label>
    </ligand>
</feature>
<dbReference type="GO" id="GO:0003906">
    <property type="term" value="F:DNA-(apurinic or apyrimidinic site) endonuclease activity"/>
    <property type="evidence" value="ECO:0007669"/>
    <property type="project" value="TreeGrafter"/>
</dbReference>
<comment type="catalytic activity">
    <reaction evidence="7">
        <text>Endonucleolytic cleavage to 5'-phosphooligonucleotide end-products.</text>
        <dbReference type="EC" id="3.1.21.2"/>
    </reaction>
</comment>
<feature type="binding site" evidence="7">
    <location>
        <position position="284"/>
    </location>
    <ligand>
        <name>Zn(2+)</name>
        <dbReference type="ChEBI" id="CHEBI:29105"/>
        <label>2</label>
    </ligand>
</feature>
<comment type="function">
    <text evidence="7">Endonuclease IV plays a role in DNA repair. It cleaves phosphodiester bonds at apurinic or apyrimidinic (AP) sites, generating a 3'-hydroxyl group and a 5'-terminal sugar phosphate.</text>
</comment>
<dbReference type="PROSITE" id="PS00731">
    <property type="entry name" value="AP_NUCLEASE_F2_3"/>
    <property type="match status" value="1"/>
</dbReference>
<comment type="caution">
    <text evidence="10">The sequence shown here is derived from an EMBL/GenBank/DDBJ whole genome shotgun (WGS) entry which is preliminary data.</text>
</comment>
<comment type="cofactor">
    <cofactor evidence="7">
        <name>Zn(2+)</name>
        <dbReference type="ChEBI" id="CHEBI:29105"/>
    </cofactor>
    <text evidence="7">Binds 3 Zn(2+) ions.</text>
</comment>
<reference evidence="10" key="1">
    <citation type="journal article" date="2014" name="Int. J. Syst. Evol. Microbiol.">
        <title>Complete genome sequence of Corynebacterium casei LMG S-19264T (=DSM 44701T), isolated from a smear-ripened cheese.</title>
        <authorList>
            <consortium name="US DOE Joint Genome Institute (JGI-PGF)"/>
            <person name="Walter F."/>
            <person name="Albersmeier A."/>
            <person name="Kalinowski J."/>
            <person name="Ruckert C."/>
        </authorList>
    </citation>
    <scope>NUCLEOTIDE SEQUENCE</scope>
    <source>
        <strain evidence="10">JCM 5069</strain>
    </source>
</reference>
<dbReference type="PROSITE" id="PS00729">
    <property type="entry name" value="AP_NUCLEASE_F2_1"/>
    <property type="match status" value="1"/>
</dbReference>
<dbReference type="EC" id="3.1.21.2" evidence="7"/>
<feature type="binding site" evidence="7">
    <location>
        <position position="213"/>
    </location>
    <ligand>
        <name>Zn(2+)</name>
        <dbReference type="ChEBI" id="CHEBI:29105"/>
        <label>2</label>
    </ligand>
</feature>
<dbReference type="GO" id="GO:0003677">
    <property type="term" value="F:DNA binding"/>
    <property type="evidence" value="ECO:0007669"/>
    <property type="project" value="InterPro"/>
</dbReference>
<proteinExistence type="inferred from homology"/>
<evidence type="ECO:0000256" key="8">
    <source>
        <dbReference type="SAM" id="MobiDB-lite"/>
    </source>
</evidence>